<keyword evidence="4 6" id="KW-0067">ATP-binding</keyword>
<dbReference type="PANTHER" id="PTHR22847">
    <property type="entry name" value="WD40 REPEAT PROTEIN"/>
    <property type="match status" value="1"/>
</dbReference>
<dbReference type="SUPFAM" id="SSF56112">
    <property type="entry name" value="Protein kinase-like (PK-like)"/>
    <property type="match status" value="1"/>
</dbReference>
<gene>
    <name evidence="8" type="ORF">KDI_25160</name>
</gene>
<dbReference type="PROSITE" id="PS00108">
    <property type="entry name" value="PROTEIN_KINASE_ST"/>
    <property type="match status" value="1"/>
</dbReference>
<dbReference type="Pfam" id="PF00069">
    <property type="entry name" value="Pkinase"/>
    <property type="match status" value="1"/>
</dbReference>
<sequence>MSGLICMDDRVGQTLGSYQLLQPLGKGGFAEVYLAQHMYLRRKVALKVLAGKFTRQDVEDFLREAQIIAAFKHPHILSVFDFGMANHATPFLVMEYAANGTLRDRHRPGTQIPLSTVVSYVKCLASALQYAHNARVMHRDLKPENMLLDEHQTLLLSDFGLAAIAHHNTNSVKTLDSNGTPPYMAPEQFQGKPVVASDQYALAVVIYEWLCGVRPFGGDNYALAYQHQEVLPTPLHQLNPQLSTELDTVVLRALAKDPLKRYPSIQAFAHAFEQAAQQQSSSTKKIAAFPPRPPVTPGSRPILQASPALVPSPVSPTLLICEGHTDTIESIAWSPDGSRLASVSRDRSIKAWNVHNRDQPLLYSMKLLHEGQAVAWSPDSQWLASGDRERLVQIWDTQRASLICTHTCPADHVESVAWSPNGTLVASVSDGYVQIWGALSVGPPMRILRGNTDQPASGSVAWSPDGGLIAVGSAQHTVHIWNMRNIGLPAVTLSGPVNDKWSTDVHLNAPPSLSWSPDSRYLVSSSGDDSVYVWDIEWPAAPLLVYRGHNEHVDAVSWSPDGRHIASAARSISSNHIVHIWDALKGGPPLTGRFGTSKVLWSPDGKQLASVTAHVVTIWQM</sequence>
<feature type="repeat" description="WD" evidence="5">
    <location>
        <begin position="373"/>
        <end position="405"/>
    </location>
</feature>
<dbReference type="InterPro" id="IPR036322">
    <property type="entry name" value="WD40_repeat_dom_sf"/>
</dbReference>
<dbReference type="OrthoDB" id="136964at2"/>
<dbReference type="AlphaFoldDB" id="A0A5A5TBZ2"/>
<keyword evidence="9" id="KW-1185">Reference proteome</keyword>
<keyword evidence="1 5" id="KW-0853">WD repeat</keyword>
<reference evidence="8 9" key="1">
    <citation type="submission" date="2019-01" db="EMBL/GenBank/DDBJ databases">
        <title>Draft genome sequence of Dictyobacter sp. Uno17.</title>
        <authorList>
            <person name="Wang C.M."/>
            <person name="Zheng Y."/>
            <person name="Sakai Y."/>
            <person name="Abe K."/>
            <person name="Yokota A."/>
            <person name="Yabe S."/>
        </authorList>
    </citation>
    <scope>NUCLEOTIDE SEQUENCE [LARGE SCALE GENOMIC DNA]</scope>
    <source>
        <strain evidence="8 9">Uno17</strain>
    </source>
</reference>
<dbReference type="InterPro" id="IPR011009">
    <property type="entry name" value="Kinase-like_dom_sf"/>
</dbReference>
<feature type="repeat" description="WD" evidence="5">
    <location>
        <begin position="321"/>
        <end position="362"/>
    </location>
</feature>
<dbReference type="SUPFAM" id="SSF50978">
    <property type="entry name" value="WD40 repeat-like"/>
    <property type="match status" value="1"/>
</dbReference>
<comment type="caution">
    <text evidence="8">The sequence shown here is derived from an EMBL/GenBank/DDBJ whole genome shotgun (WGS) entry which is preliminary data.</text>
</comment>
<evidence type="ECO:0000256" key="1">
    <source>
        <dbReference type="ARBA" id="ARBA00022574"/>
    </source>
</evidence>
<dbReference type="Gene3D" id="1.10.510.10">
    <property type="entry name" value="Transferase(Phosphotransferase) domain 1"/>
    <property type="match status" value="1"/>
</dbReference>
<dbReference type="CDD" id="cd14014">
    <property type="entry name" value="STKc_PknB_like"/>
    <property type="match status" value="1"/>
</dbReference>
<dbReference type="Gene3D" id="2.130.10.10">
    <property type="entry name" value="YVTN repeat-like/Quinoprotein amine dehydrogenase"/>
    <property type="match status" value="2"/>
</dbReference>
<dbReference type="InterPro" id="IPR015943">
    <property type="entry name" value="WD40/YVTN_repeat-like_dom_sf"/>
</dbReference>
<keyword evidence="3 6" id="KW-0547">Nucleotide-binding</keyword>
<evidence type="ECO:0000256" key="5">
    <source>
        <dbReference type="PROSITE-ProRule" id="PRU00221"/>
    </source>
</evidence>
<accession>A0A5A5TBZ2</accession>
<feature type="repeat" description="WD" evidence="5">
    <location>
        <begin position="546"/>
        <end position="582"/>
    </location>
</feature>
<feature type="repeat" description="WD" evidence="5">
    <location>
        <begin position="503"/>
        <end position="537"/>
    </location>
</feature>
<dbReference type="EMBL" id="BIXY01000033">
    <property type="protein sequence ID" value="GCF08952.1"/>
    <property type="molecule type" value="Genomic_DNA"/>
</dbReference>
<dbReference type="CDD" id="cd00200">
    <property type="entry name" value="WD40"/>
    <property type="match status" value="1"/>
</dbReference>
<dbReference type="PROSITE" id="PS50082">
    <property type="entry name" value="WD_REPEATS_2"/>
    <property type="match status" value="5"/>
</dbReference>
<proteinExistence type="predicted"/>
<dbReference type="InterPro" id="IPR019775">
    <property type="entry name" value="WD40_repeat_CS"/>
</dbReference>
<dbReference type="SMART" id="SM00320">
    <property type="entry name" value="WD40"/>
    <property type="match status" value="7"/>
</dbReference>
<dbReference type="InterPro" id="IPR008271">
    <property type="entry name" value="Ser/Thr_kinase_AS"/>
</dbReference>
<evidence type="ECO:0000256" key="6">
    <source>
        <dbReference type="PROSITE-ProRule" id="PRU10141"/>
    </source>
</evidence>
<dbReference type="InterPro" id="IPR000719">
    <property type="entry name" value="Prot_kinase_dom"/>
</dbReference>
<dbReference type="PROSITE" id="PS00678">
    <property type="entry name" value="WD_REPEATS_1"/>
    <property type="match status" value="2"/>
</dbReference>
<dbReference type="Proteomes" id="UP000322530">
    <property type="component" value="Unassembled WGS sequence"/>
</dbReference>
<dbReference type="SMART" id="SM00220">
    <property type="entry name" value="S_TKc"/>
    <property type="match status" value="1"/>
</dbReference>
<evidence type="ECO:0000256" key="2">
    <source>
        <dbReference type="ARBA" id="ARBA00022737"/>
    </source>
</evidence>
<keyword evidence="2" id="KW-0677">Repeat</keyword>
<evidence type="ECO:0000313" key="9">
    <source>
        <dbReference type="Proteomes" id="UP000322530"/>
    </source>
</evidence>
<protein>
    <recommendedName>
        <fullName evidence="7">Protein kinase domain-containing protein</fullName>
    </recommendedName>
</protein>
<evidence type="ECO:0000256" key="4">
    <source>
        <dbReference type="ARBA" id="ARBA00022840"/>
    </source>
</evidence>
<feature type="domain" description="Protein kinase" evidence="7">
    <location>
        <begin position="18"/>
        <end position="273"/>
    </location>
</feature>
<evidence type="ECO:0000256" key="3">
    <source>
        <dbReference type="ARBA" id="ARBA00022741"/>
    </source>
</evidence>
<organism evidence="8 9">
    <name type="scientific">Dictyobacter arantiisoli</name>
    <dbReference type="NCBI Taxonomy" id="2014874"/>
    <lineage>
        <taxon>Bacteria</taxon>
        <taxon>Bacillati</taxon>
        <taxon>Chloroflexota</taxon>
        <taxon>Ktedonobacteria</taxon>
        <taxon>Ktedonobacterales</taxon>
        <taxon>Dictyobacteraceae</taxon>
        <taxon>Dictyobacter</taxon>
    </lineage>
</organism>
<dbReference type="PANTHER" id="PTHR22847:SF637">
    <property type="entry name" value="WD REPEAT DOMAIN 5B"/>
    <property type="match status" value="1"/>
</dbReference>
<evidence type="ECO:0000313" key="8">
    <source>
        <dbReference type="EMBL" id="GCF08952.1"/>
    </source>
</evidence>
<evidence type="ECO:0000259" key="7">
    <source>
        <dbReference type="PROSITE" id="PS50011"/>
    </source>
</evidence>
<dbReference type="InterPro" id="IPR017441">
    <property type="entry name" value="Protein_kinase_ATP_BS"/>
</dbReference>
<dbReference type="GO" id="GO:0005524">
    <property type="term" value="F:ATP binding"/>
    <property type="evidence" value="ECO:0007669"/>
    <property type="project" value="UniProtKB-UniRule"/>
</dbReference>
<dbReference type="PROSITE" id="PS00107">
    <property type="entry name" value="PROTEIN_KINASE_ATP"/>
    <property type="match status" value="1"/>
</dbReference>
<dbReference type="GO" id="GO:0004672">
    <property type="term" value="F:protein kinase activity"/>
    <property type="evidence" value="ECO:0007669"/>
    <property type="project" value="InterPro"/>
</dbReference>
<dbReference type="Pfam" id="PF00400">
    <property type="entry name" value="WD40"/>
    <property type="match status" value="6"/>
</dbReference>
<feature type="binding site" evidence="6">
    <location>
        <position position="52"/>
    </location>
    <ligand>
        <name>ATP</name>
        <dbReference type="ChEBI" id="CHEBI:30616"/>
    </ligand>
</feature>
<dbReference type="PROSITE" id="PS50294">
    <property type="entry name" value="WD_REPEATS_REGION"/>
    <property type="match status" value="2"/>
</dbReference>
<feature type="repeat" description="WD" evidence="5">
    <location>
        <begin position="459"/>
        <end position="485"/>
    </location>
</feature>
<dbReference type="PROSITE" id="PS50011">
    <property type="entry name" value="PROTEIN_KINASE_DOM"/>
    <property type="match status" value="1"/>
</dbReference>
<name>A0A5A5TBZ2_9CHLR</name>
<dbReference type="InterPro" id="IPR001680">
    <property type="entry name" value="WD40_rpt"/>
</dbReference>